<dbReference type="Proteomes" id="UP001153050">
    <property type="component" value="Unassembled WGS sequence"/>
</dbReference>
<dbReference type="EMBL" id="CAKXZT010000001">
    <property type="protein sequence ID" value="CAH2394912.1"/>
    <property type="molecule type" value="Genomic_DNA"/>
</dbReference>
<organism evidence="1 2">
    <name type="scientific">Mesorhizobium escarrei</name>
    <dbReference type="NCBI Taxonomy" id="666018"/>
    <lineage>
        <taxon>Bacteria</taxon>
        <taxon>Pseudomonadati</taxon>
        <taxon>Pseudomonadota</taxon>
        <taxon>Alphaproteobacteria</taxon>
        <taxon>Hyphomicrobiales</taxon>
        <taxon>Phyllobacteriaceae</taxon>
        <taxon>Mesorhizobium</taxon>
    </lineage>
</organism>
<protein>
    <submittedName>
        <fullName evidence="1">Uncharacterized protein</fullName>
    </submittedName>
</protein>
<keyword evidence="2" id="KW-1185">Reference proteome</keyword>
<reference evidence="1 2" key="1">
    <citation type="submission" date="2022-03" db="EMBL/GenBank/DDBJ databases">
        <authorList>
            <person name="Brunel B."/>
        </authorList>
    </citation>
    <scope>NUCLEOTIDE SEQUENCE [LARGE SCALE GENOMIC DNA]</scope>
    <source>
        <strain evidence="1">STM5069sample</strain>
    </source>
</reference>
<sequence>MQEVRSRRLFRENAAGKTGSHGWTRLLARVLFAAKPIRGTEHFPNVGLLIQ</sequence>
<evidence type="ECO:0000313" key="2">
    <source>
        <dbReference type="Proteomes" id="UP001153050"/>
    </source>
</evidence>
<accession>A0ABN8JCN2</accession>
<comment type="caution">
    <text evidence="1">The sequence shown here is derived from an EMBL/GenBank/DDBJ whole genome shotgun (WGS) entry which is preliminary data.</text>
</comment>
<evidence type="ECO:0000313" key="1">
    <source>
        <dbReference type="EMBL" id="CAH2394912.1"/>
    </source>
</evidence>
<gene>
    <name evidence="1" type="ORF">MES5069_10049</name>
</gene>
<name>A0ABN8JCN2_9HYPH</name>
<proteinExistence type="predicted"/>